<evidence type="ECO:0000313" key="1">
    <source>
        <dbReference type="EMBL" id="MDV5171262.1"/>
    </source>
</evidence>
<proteinExistence type="predicted"/>
<evidence type="ECO:0000313" key="2">
    <source>
        <dbReference type="Proteomes" id="UP001186452"/>
    </source>
</evidence>
<accession>A0ABU3ZME1</accession>
<dbReference type="EMBL" id="JAWJZI010000011">
    <property type="protein sequence ID" value="MDV5171262.1"/>
    <property type="molecule type" value="Genomic_DNA"/>
</dbReference>
<dbReference type="Proteomes" id="UP001186452">
    <property type="component" value="Unassembled WGS sequence"/>
</dbReference>
<name>A0ABU3ZME1_9GAMM</name>
<gene>
    <name evidence="1" type="ORF">R2X38_19880</name>
</gene>
<protein>
    <submittedName>
        <fullName evidence="1">Uncharacterized protein</fullName>
    </submittedName>
</protein>
<dbReference type="RefSeq" id="WP_317524080.1">
    <property type="nucleotide sequence ID" value="NZ_JAWJZI010000011.1"/>
</dbReference>
<keyword evidence="2" id="KW-1185">Reference proteome</keyword>
<reference evidence="1 2" key="1">
    <citation type="submission" date="2023-10" db="EMBL/GenBank/DDBJ databases">
        <title>Marine bacteria isolated from horseshoe crab.</title>
        <authorList>
            <person name="Cheng T.H."/>
        </authorList>
    </citation>
    <scope>NUCLEOTIDE SEQUENCE [LARGE SCALE GENOMIC DNA]</scope>
    <source>
        <strain evidence="1 2">HSC6</strain>
    </source>
</reference>
<organism evidence="1 2">
    <name type="scientific">Photobacterium rosenbergii</name>
    <dbReference type="NCBI Taxonomy" id="294936"/>
    <lineage>
        <taxon>Bacteria</taxon>
        <taxon>Pseudomonadati</taxon>
        <taxon>Pseudomonadota</taxon>
        <taxon>Gammaproteobacteria</taxon>
        <taxon>Vibrionales</taxon>
        <taxon>Vibrionaceae</taxon>
        <taxon>Photobacterium</taxon>
    </lineage>
</organism>
<comment type="caution">
    <text evidence="1">The sequence shown here is derived from an EMBL/GenBank/DDBJ whole genome shotgun (WGS) entry which is preliminary data.</text>
</comment>
<sequence length="107" mass="12282">MHEFNQILAFPAIAGAYQGNKEMCGKRNVQAVQNSSGLFVKCVELRSNSILMHQQRANFYLDRISLGIFQEFAPLAHPTFLGRIFYSRNKHIPSKHIFAPPHQLRNQ</sequence>